<organism evidence="1 2">
    <name type="scientific">Xenorhabdus szentirmaii DSM 16338</name>
    <dbReference type="NCBI Taxonomy" id="1427518"/>
    <lineage>
        <taxon>Bacteria</taxon>
        <taxon>Pseudomonadati</taxon>
        <taxon>Pseudomonadota</taxon>
        <taxon>Gammaproteobacteria</taxon>
        <taxon>Enterobacterales</taxon>
        <taxon>Morganellaceae</taxon>
        <taxon>Xenorhabdus</taxon>
    </lineage>
</organism>
<keyword evidence="2" id="KW-1185">Reference proteome</keyword>
<dbReference type="RefSeq" id="WP_038234358.1">
    <property type="nucleotide sequence ID" value="NZ_CAWLWS010000002.1"/>
</dbReference>
<accession>W1ITD5</accession>
<sequence>MDNSTFIEKIKALDGFNGVETDEQPDIISTGIETMEREFERLTSETFFYSPDKVCLEIQHIRLRDSDSLFDLVYMIDFIKKSAKLKVRTPLTYMIGFCDNMLVAVTSDFDSKPPLKVFDSFTREYRKQSDEEFIGMPMAEFHAVLHENKLPENSGFASLELLFNNKVSATMPDYHTVKGESGDVLRHIKDHQGVQIMTQLNSGLDLIQLANSFADNIINRSARLTSQAVAEMGMMKEQAISYGLKAASSSIADIQLRGSKLAGMAGMF</sequence>
<evidence type="ECO:0000313" key="2">
    <source>
        <dbReference type="Proteomes" id="UP000019202"/>
    </source>
</evidence>
<gene>
    <name evidence="1" type="ORF">XSR1_100130</name>
</gene>
<dbReference type="OrthoDB" id="6447662at2"/>
<comment type="caution">
    <text evidence="1">The sequence shown here is derived from an EMBL/GenBank/DDBJ whole genome shotgun (WGS) entry which is preliminary data.</text>
</comment>
<dbReference type="STRING" id="1427518.XSR1_100130"/>
<evidence type="ECO:0000313" key="1">
    <source>
        <dbReference type="EMBL" id="CDL81088.1"/>
    </source>
</evidence>
<name>W1ITD5_9GAMM</name>
<dbReference type="EMBL" id="CBXF010000002">
    <property type="protein sequence ID" value="CDL81088.1"/>
    <property type="molecule type" value="Genomic_DNA"/>
</dbReference>
<protein>
    <submittedName>
        <fullName evidence="1">Uncharacterized protein</fullName>
    </submittedName>
</protein>
<dbReference type="AlphaFoldDB" id="W1ITD5"/>
<reference evidence="1" key="1">
    <citation type="submission" date="2013-11" db="EMBL/GenBank/DDBJ databases">
        <title>Draft genome sequence and annotation of the entomopathogenic bacteria, Xenorhabdus cabanillasi strain JM26 and Xenorhabdus szentirmai strain DSM 16338.</title>
        <authorList>
            <person name="Gualtieri M."/>
            <person name="Ogier J.C."/>
            <person name="Pages S."/>
            <person name="Givaudan A."/>
            <person name="Gaudriault S."/>
        </authorList>
    </citation>
    <scope>NUCLEOTIDE SEQUENCE [LARGE SCALE GENOMIC DNA]</scope>
    <source>
        <strain evidence="1">DSM 16338</strain>
    </source>
</reference>
<proteinExistence type="predicted"/>
<dbReference type="Proteomes" id="UP000019202">
    <property type="component" value="Unassembled WGS sequence"/>
</dbReference>